<name>A0ABQ1XTT6_9MICC</name>
<gene>
    <name evidence="5" type="ORF">GCM10011577_28970</name>
</gene>
<dbReference type="Pfam" id="PF13302">
    <property type="entry name" value="Acetyltransf_3"/>
    <property type="match status" value="1"/>
</dbReference>
<dbReference type="PANTHER" id="PTHR43792:SF8">
    <property type="entry name" value="[RIBOSOMAL PROTEIN US5]-ALANINE N-ACETYLTRANSFERASE"/>
    <property type="match status" value="1"/>
</dbReference>
<dbReference type="PANTHER" id="PTHR43792">
    <property type="entry name" value="GNAT FAMILY, PUTATIVE (AFU_ORTHOLOGUE AFUA_3G00765)-RELATED-RELATED"/>
    <property type="match status" value="1"/>
</dbReference>
<accession>A0ABQ1XTT6</accession>
<dbReference type="SUPFAM" id="SSF55729">
    <property type="entry name" value="Acyl-CoA N-acyltransferases (Nat)"/>
    <property type="match status" value="1"/>
</dbReference>
<dbReference type="EMBL" id="BMKU01000009">
    <property type="protein sequence ID" value="GGH03223.1"/>
    <property type="molecule type" value="Genomic_DNA"/>
</dbReference>
<keyword evidence="5" id="KW-0689">Ribosomal protein</keyword>
<dbReference type="RefSeq" id="WP_188812041.1">
    <property type="nucleotide sequence ID" value="NZ_BAAAWV010000001.1"/>
</dbReference>
<evidence type="ECO:0000256" key="2">
    <source>
        <dbReference type="ARBA" id="ARBA00023315"/>
    </source>
</evidence>
<proteinExistence type="inferred from homology"/>
<evidence type="ECO:0000259" key="4">
    <source>
        <dbReference type="PROSITE" id="PS51186"/>
    </source>
</evidence>
<evidence type="ECO:0000313" key="5">
    <source>
        <dbReference type="EMBL" id="GGH03223.1"/>
    </source>
</evidence>
<dbReference type="InterPro" id="IPR051531">
    <property type="entry name" value="N-acetyltransferase"/>
</dbReference>
<comment type="caution">
    <text evidence="5">The sequence shown here is derived from an EMBL/GenBank/DDBJ whole genome shotgun (WGS) entry which is preliminary data.</text>
</comment>
<dbReference type="PROSITE" id="PS51186">
    <property type="entry name" value="GNAT"/>
    <property type="match status" value="1"/>
</dbReference>
<sequence>MTGSSAYLRGGLLIRLLEVADAPALARAYQRNLEHLAPWEPKRTDAFLTTGHQADIIRVKLAQHALGTEVPWVLVEEEDDGGGTVCAGHRAGRVVGAVTLTGIVHGPFLSANLGYWVDHELTGQGIGTAAVLHAANYARTTLGLHRIQAATLPHNTASRRILQRAGFREIGVAPEYLKIAGQWQDHLLHQLILPHP</sequence>
<dbReference type="GO" id="GO:0005840">
    <property type="term" value="C:ribosome"/>
    <property type="evidence" value="ECO:0007669"/>
    <property type="project" value="UniProtKB-KW"/>
</dbReference>
<dbReference type="Gene3D" id="3.40.630.30">
    <property type="match status" value="1"/>
</dbReference>
<dbReference type="InterPro" id="IPR016181">
    <property type="entry name" value="Acyl_CoA_acyltransferase"/>
</dbReference>
<evidence type="ECO:0000313" key="6">
    <source>
        <dbReference type="Proteomes" id="UP000596938"/>
    </source>
</evidence>
<evidence type="ECO:0000256" key="1">
    <source>
        <dbReference type="ARBA" id="ARBA00022679"/>
    </source>
</evidence>
<dbReference type="InterPro" id="IPR000182">
    <property type="entry name" value="GNAT_dom"/>
</dbReference>
<organism evidence="5 6">
    <name type="scientific">Pseudarthrobacter polychromogenes</name>
    <dbReference type="NCBI Taxonomy" id="1676"/>
    <lineage>
        <taxon>Bacteria</taxon>
        <taxon>Bacillati</taxon>
        <taxon>Actinomycetota</taxon>
        <taxon>Actinomycetes</taxon>
        <taxon>Micrococcales</taxon>
        <taxon>Micrococcaceae</taxon>
        <taxon>Pseudarthrobacter</taxon>
    </lineage>
</organism>
<dbReference type="Proteomes" id="UP000596938">
    <property type="component" value="Unassembled WGS sequence"/>
</dbReference>
<keyword evidence="6" id="KW-1185">Reference proteome</keyword>
<feature type="domain" description="N-acetyltransferase" evidence="4">
    <location>
        <begin position="12"/>
        <end position="194"/>
    </location>
</feature>
<keyword evidence="2" id="KW-0012">Acyltransferase</keyword>
<keyword evidence="5" id="KW-0687">Ribonucleoprotein</keyword>
<reference evidence="6" key="1">
    <citation type="journal article" date="2019" name="Int. J. Syst. Evol. Microbiol.">
        <title>The Global Catalogue of Microorganisms (GCM) 10K type strain sequencing project: providing services to taxonomists for standard genome sequencing and annotation.</title>
        <authorList>
            <consortium name="The Broad Institute Genomics Platform"/>
            <consortium name="The Broad Institute Genome Sequencing Center for Infectious Disease"/>
            <person name="Wu L."/>
            <person name="Ma J."/>
        </authorList>
    </citation>
    <scope>NUCLEOTIDE SEQUENCE [LARGE SCALE GENOMIC DNA]</scope>
    <source>
        <strain evidence="6">CGMCC 1.1927</strain>
    </source>
</reference>
<comment type="similarity">
    <text evidence="3">Belongs to the acetyltransferase family. RimJ subfamily.</text>
</comment>
<protein>
    <submittedName>
        <fullName evidence="5">Ribosomal protein S5 alanine N-acetyltransferase</fullName>
    </submittedName>
</protein>
<evidence type="ECO:0000256" key="3">
    <source>
        <dbReference type="ARBA" id="ARBA00038502"/>
    </source>
</evidence>
<keyword evidence="1" id="KW-0808">Transferase</keyword>